<feature type="transmembrane region" description="Helical" evidence="1">
    <location>
        <begin position="6"/>
        <end position="23"/>
    </location>
</feature>
<dbReference type="OrthoDB" id="7709196at2"/>
<dbReference type="STRING" id="254406.SAMN04488042_1011414"/>
<sequence>MLNFLGTIAGNILGLAGILGFTLGLMTRNLFLAAGLGAVVGFVETMGFAGFDMAKVETLDLIIAIGVGLMAGALGCAVRVKGTTV</sequence>
<keyword evidence="3" id="KW-1185">Reference proteome</keyword>
<evidence type="ECO:0000313" key="3">
    <source>
        <dbReference type="Proteomes" id="UP000199144"/>
    </source>
</evidence>
<name>A0A1I4KC00_9RHOB</name>
<feature type="transmembrane region" description="Helical" evidence="1">
    <location>
        <begin position="61"/>
        <end position="80"/>
    </location>
</feature>
<evidence type="ECO:0000313" key="2">
    <source>
        <dbReference type="EMBL" id="SFL76294.1"/>
    </source>
</evidence>
<proteinExistence type="predicted"/>
<evidence type="ECO:0000256" key="1">
    <source>
        <dbReference type="SAM" id="Phobius"/>
    </source>
</evidence>
<dbReference type="EMBL" id="FOTQ01000001">
    <property type="protein sequence ID" value="SFL76294.1"/>
    <property type="molecule type" value="Genomic_DNA"/>
</dbReference>
<reference evidence="2 3" key="1">
    <citation type="submission" date="2016-10" db="EMBL/GenBank/DDBJ databases">
        <authorList>
            <person name="de Groot N.N."/>
        </authorList>
    </citation>
    <scope>NUCLEOTIDE SEQUENCE [LARGE SCALE GENOMIC DNA]</scope>
    <source>
        <strain evidence="2 3">DSM 15283</strain>
    </source>
</reference>
<keyword evidence="1" id="KW-1133">Transmembrane helix</keyword>
<keyword evidence="1" id="KW-0472">Membrane</keyword>
<dbReference type="RefSeq" id="WP_093092139.1">
    <property type="nucleotide sequence ID" value="NZ_FOTQ01000001.1"/>
</dbReference>
<dbReference type="Proteomes" id="UP000199144">
    <property type="component" value="Unassembled WGS sequence"/>
</dbReference>
<protein>
    <submittedName>
        <fullName evidence="2">Uncharacterized protein</fullName>
    </submittedName>
</protein>
<gene>
    <name evidence="2" type="ORF">SAMN04488042_1011414</name>
</gene>
<accession>A0A1I4KC00</accession>
<keyword evidence="1" id="KW-0812">Transmembrane</keyword>
<feature type="transmembrane region" description="Helical" evidence="1">
    <location>
        <begin position="30"/>
        <end position="49"/>
    </location>
</feature>
<dbReference type="AlphaFoldDB" id="A0A1I4KC00"/>
<organism evidence="2 3">
    <name type="scientific">Shimia aestuarii</name>
    <dbReference type="NCBI Taxonomy" id="254406"/>
    <lineage>
        <taxon>Bacteria</taxon>
        <taxon>Pseudomonadati</taxon>
        <taxon>Pseudomonadota</taxon>
        <taxon>Alphaproteobacteria</taxon>
        <taxon>Rhodobacterales</taxon>
        <taxon>Roseobacteraceae</taxon>
    </lineage>
</organism>